<dbReference type="NCBIfam" id="TIGR02429">
    <property type="entry name" value="pcaI_scoA_fam"/>
    <property type="match status" value="1"/>
</dbReference>
<evidence type="ECO:0000256" key="4">
    <source>
        <dbReference type="PIRSR" id="PIRSR000858-1"/>
    </source>
</evidence>
<dbReference type="InterPro" id="IPR012792">
    <property type="entry name" value="3-oxoacid_CoA-transf_A"/>
</dbReference>
<keyword evidence="3" id="KW-0496">Mitochondrion</keyword>
<dbReference type="FunFam" id="3.40.1080.10:FF:000001">
    <property type="entry name" value="Succinyl-coa:3-ketoacid-coenzyme a transferase subunit b"/>
    <property type="match status" value="1"/>
</dbReference>
<evidence type="ECO:0000313" key="5">
    <source>
        <dbReference type="EMBL" id="CDO52171.1"/>
    </source>
</evidence>
<dbReference type="PROSITE" id="PS01274">
    <property type="entry name" value="COA_TRANSF_2"/>
    <property type="match status" value="1"/>
</dbReference>
<evidence type="ECO:0000313" key="6">
    <source>
        <dbReference type="Proteomes" id="UP000242525"/>
    </source>
</evidence>
<reference evidence="5" key="1">
    <citation type="submission" date="2014-03" db="EMBL/GenBank/DDBJ databases">
        <authorList>
            <person name="Casaregola S."/>
        </authorList>
    </citation>
    <scope>NUCLEOTIDE SEQUENCE [LARGE SCALE GENOMIC DNA]</scope>
    <source>
        <strain evidence="5">CLIB 918</strain>
    </source>
</reference>
<protein>
    <recommendedName>
        <fullName evidence="3">Succinyl-CoA:3-ketoacid-coenzyme A transferase</fullName>
        <ecNumber evidence="3">2.8.3.5</ecNumber>
    </recommendedName>
</protein>
<comment type="caution">
    <text evidence="5">The sequence shown here is derived from an EMBL/GenBank/DDBJ whole genome shotgun (WGS) entry which is preliminary data.</text>
</comment>
<evidence type="ECO:0000256" key="3">
    <source>
        <dbReference type="PIRNR" id="PIRNR000858"/>
    </source>
</evidence>
<dbReference type="AlphaFoldDB" id="A0A0J9X450"/>
<dbReference type="Gene3D" id="3.40.1080.10">
    <property type="entry name" value="Glutaconate Coenzyme A-transferase"/>
    <property type="match status" value="2"/>
</dbReference>
<dbReference type="STRING" id="1173061.A0A0J9X450"/>
<dbReference type="PIRSF" id="PIRSF000858">
    <property type="entry name" value="SCOT-t"/>
    <property type="match status" value="1"/>
</dbReference>
<dbReference type="SMART" id="SM00882">
    <property type="entry name" value="CoA_trans"/>
    <property type="match status" value="2"/>
</dbReference>
<dbReference type="PANTHER" id="PTHR13707">
    <property type="entry name" value="KETOACID-COENZYME A TRANSFERASE"/>
    <property type="match status" value="1"/>
</dbReference>
<comment type="pathway">
    <text evidence="3">Ketone metabolism; succinyl-CoA degradation; acetoacetyl-CoA from succinyl-CoA: step 1/1.</text>
</comment>
<comment type="similarity">
    <text evidence="1 3">Belongs to the 3-oxoacid CoA-transferase family.</text>
</comment>
<keyword evidence="6" id="KW-1185">Reference proteome</keyword>
<accession>A0A0J9X450</accession>
<dbReference type="InterPro" id="IPR014388">
    <property type="entry name" value="3-oxoacid_CoA-transferase"/>
</dbReference>
<dbReference type="OrthoDB" id="1933379at2759"/>
<evidence type="ECO:0000256" key="2">
    <source>
        <dbReference type="ARBA" id="ARBA00022679"/>
    </source>
</evidence>
<dbReference type="InterPro" id="IPR004165">
    <property type="entry name" value="CoA_trans_fam_I"/>
</dbReference>
<dbReference type="Pfam" id="PF01144">
    <property type="entry name" value="CoA_trans"/>
    <property type="match status" value="2"/>
</dbReference>
<proteinExistence type="inferred from homology"/>
<dbReference type="InterPro" id="IPR004164">
    <property type="entry name" value="CoA_transf_AS"/>
</dbReference>
<feature type="active site" description="5-glutamyl coenzyme A thioester intermediate" evidence="4">
    <location>
        <position position="330"/>
    </location>
</feature>
<comment type="catalytic activity">
    <reaction evidence="3">
        <text>a 3-oxo acid + succinyl-CoA = a 3-oxoacyl-CoA + succinate</text>
        <dbReference type="Rhea" id="RHEA:24564"/>
        <dbReference type="ChEBI" id="CHEBI:30031"/>
        <dbReference type="ChEBI" id="CHEBI:35973"/>
        <dbReference type="ChEBI" id="CHEBI:57292"/>
        <dbReference type="ChEBI" id="CHEBI:90726"/>
        <dbReference type="EC" id="2.8.3.5"/>
    </reaction>
</comment>
<dbReference type="NCBIfam" id="TIGR02428">
    <property type="entry name" value="pcaJ_scoB_fam"/>
    <property type="match status" value="1"/>
</dbReference>
<dbReference type="InterPro" id="IPR037171">
    <property type="entry name" value="NagB/RpiA_transferase-like"/>
</dbReference>
<dbReference type="GO" id="GO:0046952">
    <property type="term" value="P:ketone body catabolic process"/>
    <property type="evidence" value="ECO:0007669"/>
    <property type="project" value="InterPro"/>
</dbReference>
<dbReference type="UniPathway" id="UPA00929">
    <property type="reaction ID" value="UER00894"/>
</dbReference>
<name>A0A0J9X450_GEOCN</name>
<dbReference type="Proteomes" id="UP000242525">
    <property type="component" value="Unassembled WGS sequence"/>
</dbReference>
<organism evidence="5 6">
    <name type="scientific">Geotrichum candidum</name>
    <name type="common">Oospora lactis</name>
    <name type="synonym">Dipodascus geotrichum</name>
    <dbReference type="NCBI Taxonomy" id="1173061"/>
    <lineage>
        <taxon>Eukaryota</taxon>
        <taxon>Fungi</taxon>
        <taxon>Dikarya</taxon>
        <taxon>Ascomycota</taxon>
        <taxon>Saccharomycotina</taxon>
        <taxon>Dipodascomycetes</taxon>
        <taxon>Dipodascales</taxon>
        <taxon>Dipodascaceae</taxon>
        <taxon>Geotrichum</taxon>
    </lineage>
</organism>
<comment type="function">
    <text evidence="3">Key enzyme for ketone body catabolism. Transfers the CoA moiety from succinate to acetoacetate. Formation of the enzyme-CoA intermediate proceeds via an unstable anhydride species formed between the carboxylate groups of the enzyme and substrate.</text>
</comment>
<dbReference type="EC" id="2.8.3.5" evidence="3"/>
<evidence type="ECO:0000256" key="1">
    <source>
        <dbReference type="ARBA" id="ARBA00007154"/>
    </source>
</evidence>
<dbReference type="InterPro" id="IPR012791">
    <property type="entry name" value="3-oxoacid_CoA-transf_B"/>
</dbReference>
<dbReference type="PANTHER" id="PTHR13707:SF23">
    <property type="entry name" value="SUCCINYL-COA:3-KETOACID-COENZYME A TRANSFERASE"/>
    <property type="match status" value="1"/>
</dbReference>
<keyword evidence="2 3" id="KW-0808">Transferase</keyword>
<dbReference type="EMBL" id="CCBN010000002">
    <property type="protein sequence ID" value="CDO52171.1"/>
    <property type="molecule type" value="Genomic_DNA"/>
</dbReference>
<dbReference type="SUPFAM" id="SSF100950">
    <property type="entry name" value="NagB/RpiA/CoA transferase-like"/>
    <property type="match status" value="2"/>
</dbReference>
<gene>
    <name evidence="5" type="ORF">BN980_GECA02s06841g</name>
</gene>
<dbReference type="GO" id="GO:0008260">
    <property type="term" value="F:succinyl-CoA:3-oxo-acid CoA-transferase activity"/>
    <property type="evidence" value="ECO:0007669"/>
    <property type="project" value="UniProtKB-EC"/>
</dbReference>
<sequence>MLSRTKVRTHSLLRYSISASFRLYHSKVTSVNDAIKGIQSNTTLLCGGFGLSGVPDTLINELVKAPHINNLTAVSNNAGIDGCGLSQLLSTGQVKKMIASYIGGNKTFEKMYLAGDIELELTPQGTIAERLRAAGAGVPAFYTPAGVGTWIEEGKLPVRYSPDGKTIVKESEPRETREFNGRKYVLETAIEGEYALIKAYKADKIGNCWFRGSARNFNSAMGRAGKITIVEAEHIVEPGEILPEDVHLPSVYVNKVVQSTTPKPIEIYKYAVEEDTSAAEESEADMKRTRIVKRAALEFKDGDFVNLGIGIPTLVPNYLAEGVKVTLQSENGILGLGPYPKKGQEDPDLINAGKETVTLAQGASIFGSEESFGMIRAGRIDVTVLGAMQVSKYGDLANWALPGKVKGMGGAMDLVSNPAHTKVVIVMEHTDRKGNAKILNECKFPLTGKQCVSKLITDLAVFDVHPTKGLTLIEVVEGYTPEQIQKITEAEFKVSENLVTYRQ</sequence>